<sequence length="262" mass="29678">MAEHRPDTSGWNSIQATSHYGSGHTALSQAGKSSMQAAVCGAWTTVPVYPTMWDVNVFDYFRCEPAVPDTEHSRFWPKADACMRQAGLDPQQRLAEIQTCKLQLQNTQDETQTLADLRKRLPAFSWKQELRDFPLFMAIYAGGLLGLYEHILVPLAEHRPLQMDMAVTPGLLLQCVWVYLILKALLWLLAGHKPGWTYWSGIIAAFCLYLAGIWLSTRRAQPVLFSVNVWLLAAILALVTWLLWPGRSCTGHGRPFPRERRK</sequence>
<feature type="transmembrane region" description="Helical" evidence="1">
    <location>
        <begin position="223"/>
        <end position="244"/>
    </location>
</feature>
<feature type="transmembrane region" description="Helical" evidence="1">
    <location>
        <begin position="133"/>
        <end position="151"/>
    </location>
</feature>
<proteinExistence type="predicted"/>
<comment type="caution">
    <text evidence="2">The sequence shown here is derived from an EMBL/GenBank/DDBJ whole genome shotgun (WGS) entry which is preliminary data.</text>
</comment>
<feature type="transmembrane region" description="Helical" evidence="1">
    <location>
        <begin position="196"/>
        <end position="217"/>
    </location>
</feature>
<keyword evidence="1" id="KW-1133">Transmembrane helix</keyword>
<keyword evidence="1" id="KW-0812">Transmembrane</keyword>
<keyword evidence="1" id="KW-0472">Membrane</keyword>
<reference evidence="2 3" key="1">
    <citation type="submission" date="2016-11" db="EMBL/GenBank/DDBJ databases">
        <title>Description of two novel members of the family Erysipelotrichaceae: Ileibacterium lipovorans gen. nov., sp. nov. and Dubosiella newyorkensis, gen. nov., sp. nov.</title>
        <authorList>
            <person name="Cox L.M."/>
            <person name="Sohn J."/>
            <person name="Tyrrell K.L."/>
            <person name="Citron D.M."/>
            <person name="Lawson P.A."/>
            <person name="Patel N.B."/>
            <person name="Iizumi T."/>
            <person name="Perez-Perez G.I."/>
            <person name="Goldstein E.J."/>
            <person name="Blaser M.J."/>
        </authorList>
    </citation>
    <scope>NUCLEOTIDE SEQUENCE [LARGE SCALE GENOMIC DNA]</scope>
    <source>
        <strain evidence="2 3">NYU-BL-K8</strain>
    </source>
</reference>
<dbReference type="AlphaFoldDB" id="A0A1Q9YIU6"/>
<accession>A0A1Q9YIU6</accession>
<gene>
    <name evidence="2" type="ORF">BO223_08660</name>
</gene>
<dbReference type="EMBL" id="MPJZ01000073">
    <property type="protein sequence ID" value="OLU44237.1"/>
    <property type="molecule type" value="Genomic_DNA"/>
</dbReference>
<evidence type="ECO:0000256" key="1">
    <source>
        <dbReference type="SAM" id="Phobius"/>
    </source>
</evidence>
<protein>
    <submittedName>
        <fullName evidence="2">Uncharacterized protein</fullName>
    </submittedName>
</protein>
<feature type="transmembrane region" description="Helical" evidence="1">
    <location>
        <begin position="171"/>
        <end position="189"/>
    </location>
</feature>
<name>A0A1Q9YIU6_9FIRM</name>
<organism evidence="2 3">
    <name type="scientific">Faecalibaculum rodentium</name>
    <dbReference type="NCBI Taxonomy" id="1702221"/>
    <lineage>
        <taxon>Bacteria</taxon>
        <taxon>Bacillati</taxon>
        <taxon>Bacillota</taxon>
        <taxon>Erysipelotrichia</taxon>
        <taxon>Erysipelotrichales</taxon>
        <taxon>Erysipelotrichaceae</taxon>
        <taxon>Faecalibaculum</taxon>
    </lineage>
</organism>
<dbReference type="Proteomes" id="UP000186758">
    <property type="component" value="Unassembled WGS sequence"/>
</dbReference>
<evidence type="ECO:0000313" key="2">
    <source>
        <dbReference type="EMBL" id="OLU44237.1"/>
    </source>
</evidence>
<evidence type="ECO:0000313" key="3">
    <source>
        <dbReference type="Proteomes" id="UP000186758"/>
    </source>
</evidence>